<dbReference type="Proteomes" id="UP000078532">
    <property type="component" value="Unassembled WGS sequence"/>
</dbReference>
<dbReference type="SUPFAM" id="SSF75169">
    <property type="entry name" value="DsrEFH-like"/>
    <property type="match status" value="1"/>
</dbReference>
<sequence>MTVVEIDCRGLACPQPVLKAKKALDEISAGKVTVIVDNTTSRENVTMFAQNAGHRVEAIGKDGNYILTITKGETSVAPQAGVTAPGDVPAAAPGNTVETVRPAGREGNRPLVYLFSSNLFGQGAPDLGTTLLKSLFTTLVEMEPPPDTLIFLNSGVFLACAGSPVLEQLRVLAGRNTEMLVCGTCLNYYKLQEKLQAGRVSNMLEINERLTGAGRLVPIA</sequence>
<keyword evidence="4" id="KW-1185">Reference proteome</keyword>
<evidence type="ECO:0000313" key="3">
    <source>
        <dbReference type="EMBL" id="OAT85783.1"/>
    </source>
</evidence>
<dbReference type="OrthoDB" id="9801500at2"/>
<comment type="caution">
    <text evidence="3">The sequence shown here is derived from an EMBL/GenBank/DDBJ whole genome shotgun (WGS) entry which is preliminary data.</text>
</comment>
<dbReference type="SUPFAM" id="SSF64307">
    <property type="entry name" value="SirA-like"/>
    <property type="match status" value="1"/>
</dbReference>
<name>A0A1B7LHV6_9FIRM</name>
<dbReference type="Pfam" id="PF01206">
    <property type="entry name" value="TusA"/>
    <property type="match status" value="1"/>
</dbReference>
<feature type="domain" description="UPF0033" evidence="2">
    <location>
        <begin position="6"/>
        <end position="30"/>
    </location>
</feature>
<reference evidence="3 4" key="1">
    <citation type="submission" date="2016-04" db="EMBL/GenBank/DDBJ databases">
        <authorList>
            <person name="Evans L.H."/>
            <person name="Alamgir A."/>
            <person name="Owens N."/>
            <person name="Weber N.D."/>
            <person name="Virtaneva K."/>
            <person name="Barbian K."/>
            <person name="Babar A."/>
            <person name="Rosenke K."/>
        </authorList>
    </citation>
    <scope>NUCLEOTIDE SEQUENCE [LARGE SCALE GENOMIC DNA]</scope>
    <source>
        <strain evidence="3 4">LMa1</strain>
    </source>
</reference>
<dbReference type="CDD" id="cd03421">
    <property type="entry name" value="SirA_like_N"/>
    <property type="match status" value="1"/>
</dbReference>
<dbReference type="EMBL" id="LYVF01000047">
    <property type="protein sequence ID" value="OAT85783.1"/>
    <property type="molecule type" value="Genomic_DNA"/>
</dbReference>
<dbReference type="InterPro" id="IPR027396">
    <property type="entry name" value="DsrEFH-like"/>
</dbReference>
<dbReference type="RefSeq" id="WP_066666523.1">
    <property type="nucleotide sequence ID" value="NZ_LYVF01000047.1"/>
</dbReference>
<dbReference type="STRING" id="1838280.A6M21_04620"/>
<evidence type="ECO:0000256" key="1">
    <source>
        <dbReference type="ARBA" id="ARBA00008984"/>
    </source>
</evidence>
<proteinExistence type="inferred from homology"/>
<dbReference type="Gene3D" id="3.30.110.40">
    <property type="entry name" value="TusA-like domain"/>
    <property type="match status" value="1"/>
</dbReference>
<dbReference type="NCBIfam" id="TIGR03527">
    <property type="entry name" value="selenium_YedF"/>
    <property type="match status" value="1"/>
</dbReference>
<gene>
    <name evidence="3" type="ORF">A6M21_04620</name>
</gene>
<evidence type="ECO:0000259" key="2">
    <source>
        <dbReference type="PROSITE" id="PS01148"/>
    </source>
</evidence>
<organism evidence="3 4">
    <name type="scientific">Desulfotomaculum copahuensis</name>
    <dbReference type="NCBI Taxonomy" id="1838280"/>
    <lineage>
        <taxon>Bacteria</taxon>
        <taxon>Bacillati</taxon>
        <taxon>Bacillota</taxon>
        <taxon>Clostridia</taxon>
        <taxon>Eubacteriales</taxon>
        <taxon>Desulfotomaculaceae</taxon>
        <taxon>Desulfotomaculum</taxon>
    </lineage>
</organism>
<comment type="similarity">
    <text evidence="1">Belongs to the sulfur carrier protein TusA family.</text>
</comment>
<accession>A0A1B7LHV6</accession>
<dbReference type="AlphaFoldDB" id="A0A1B7LHV6"/>
<dbReference type="InterPro" id="IPR036868">
    <property type="entry name" value="TusA-like_sf"/>
</dbReference>
<dbReference type="PANTHER" id="PTHR33279">
    <property type="entry name" value="SULFUR CARRIER PROTEIN YEDF-RELATED"/>
    <property type="match status" value="1"/>
</dbReference>
<evidence type="ECO:0000313" key="4">
    <source>
        <dbReference type="Proteomes" id="UP000078532"/>
    </source>
</evidence>
<protein>
    <submittedName>
        <fullName evidence="3">Preprotein translocase subunit TatB</fullName>
    </submittedName>
</protein>
<dbReference type="PROSITE" id="PS01148">
    <property type="entry name" value="UPF0033"/>
    <property type="match status" value="1"/>
</dbReference>
<dbReference type="InterPro" id="IPR019870">
    <property type="entry name" value="Se_metab_YedF"/>
</dbReference>
<dbReference type="PANTHER" id="PTHR33279:SF6">
    <property type="entry name" value="SULFUR CARRIER PROTEIN YEDF-RELATED"/>
    <property type="match status" value="1"/>
</dbReference>
<dbReference type="InterPro" id="IPR001455">
    <property type="entry name" value="TusA-like"/>
</dbReference>